<evidence type="ECO:0000256" key="1">
    <source>
        <dbReference type="SAM" id="MobiDB-lite"/>
    </source>
</evidence>
<reference evidence="2 3" key="1">
    <citation type="submission" date="2014-11" db="EMBL/GenBank/DDBJ databases">
        <authorList>
            <person name="Zhu J."/>
            <person name="Qi W."/>
            <person name="Song R."/>
        </authorList>
    </citation>
    <scope>NUCLEOTIDE SEQUENCE [LARGE SCALE GENOMIC DNA]</scope>
</reference>
<dbReference type="InParanoid" id="A0A0G4GBW0"/>
<name>A0A0G4GBW0_VITBC</name>
<evidence type="ECO:0000313" key="2">
    <source>
        <dbReference type="EMBL" id="CEM26327.1"/>
    </source>
</evidence>
<accession>A0A0G4GBW0</accession>
<proteinExistence type="predicted"/>
<keyword evidence="3" id="KW-1185">Reference proteome</keyword>
<protein>
    <recommendedName>
        <fullName evidence="4">RAP domain-containing protein</fullName>
    </recommendedName>
</protein>
<evidence type="ECO:0008006" key="4">
    <source>
        <dbReference type="Google" id="ProtNLM"/>
    </source>
</evidence>
<evidence type="ECO:0000313" key="3">
    <source>
        <dbReference type="Proteomes" id="UP000041254"/>
    </source>
</evidence>
<sequence length="1097" mass="122558">MMVDAIASANCPSHIDHLALVRLPQMLAEPGREAAYKSQVGSLPVEVNFSCMKALLRLPLTAPLPSLLLHLIDKTKATDLTANEQMQGLSLLAQLRKSRHGKWGDYRSNEIANWVQAVCEGREGRSVAECVSIYEAAEWLTKAEGRDRIRQRAIKTLHSLLSGASSRPSVVRDLPLALGVDALTKENPKWRSDLKVLLERPQMDVAVMCDVFAKVYDPANVALSGVLMRMLWSRINRSLSSLQTHSLMAMMDGIRTLQLQSMPKDEQFLRDAPSQLLAKLWPRALSLIDTMSTEDFARVCLTYLHQLVRESVPHSSSAAAATSAAAFMRRQDDEQAAAEGEETTRTSPTSRRRTTPFELTRSSQLLRELLGALDRRAGELNMRQWEKIAKELSPLIEEETAIHPGIHPAAARPPQTHTDAPSSSAAALIPSSARWAGFDHSPLEVIYTTGGRMFGDAEREMGEREMEALRADLRLMPLHDVCSLLAGLYEIGARHPHVFSVLQQHIETQLAERSDTQTLPLKEAALVRFLGAMDPALIKGNHGPSSTTATTALSGDLEGDTAPVQQMKTSLLDRVHAALHESLTPPSPYSVRMLLWLVDKLCAKNRSNRFRSMLHSEDLVKRIVECIGACPSKEREALTAEELTQFLKAVQNIPNKPVSAYMLALRLAVPRLSAFPTHAFVDFLSVVAHREAIVMKAEAKPHPYTPRGLLREALLEGLRNQSVGGLSFRQLVATFEALGRLHLYEEGVIQGFLEQTMSCPLHLFSKGDLTALFGSFVELRVHDAPLLNRLVSWYVHSLTNILPEPFDNDGLDKLSQIALQLAALGFNTREFTRLCADALMASALSYPHRVALLNALARFHRFEPPFKDAFIKLKDDYQDNKNLLSDRDMSRLSQVYICTSYDGPPSLRAMLGEEQYRDFMQQVPFDVWFREQEEQLKFNATQEWYQTIERVMAMLPGDYHEWRHEVTEVYGIDFVKPKPPGRENDTSEAREALLVIPPRDHLRWYVPVAGGGAAAPEAGTSPNRCNGTKVVVGNSLLKVKHLHGIWGYNVAALYLAEWNELQTDDERKAYLEQALAKKRMFRPIQPASFTHGPADGI</sequence>
<dbReference type="AlphaFoldDB" id="A0A0G4GBW0"/>
<gene>
    <name evidence="2" type="ORF">Vbra_17347</name>
</gene>
<dbReference type="EMBL" id="CDMY01000613">
    <property type="protein sequence ID" value="CEM26327.1"/>
    <property type="molecule type" value="Genomic_DNA"/>
</dbReference>
<organism evidence="2 3">
    <name type="scientific">Vitrella brassicaformis (strain CCMP3155)</name>
    <dbReference type="NCBI Taxonomy" id="1169540"/>
    <lineage>
        <taxon>Eukaryota</taxon>
        <taxon>Sar</taxon>
        <taxon>Alveolata</taxon>
        <taxon>Colpodellida</taxon>
        <taxon>Vitrellaceae</taxon>
        <taxon>Vitrella</taxon>
    </lineage>
</organism>
<feature type="region of interest" description="Disordered" evidence="1">
    <location>
        <begin position="540"/>
        <end position="559"/>
    </location>
</feature>
<dbReference type="Proteomes" id="UP000041254">
    <property type="component" value="Unassembled WGS sequence"/>
</dbReference>
<dbReference type="OrthoDB" id="446439at2759"/>
<feature type="region of interest" description="Disordered" evidence="1">
    <location>
        <begin position="327"/>
        <end position="357"/>
    </location>
</feature>
<feature type="compositionally biased region" description="Polar residues" evidence="1">
    <location>
        <begin position="543"/>
        <end position="553"/>
    </location>
</feature>
<dbReference type="VEuPathDB" id="CryptoDB:Vbra_17347"/>